<dbReference type="InterPro" id="IPR043128">
    <property type="entry name" value="Rev_trsase/Diguanyl_cyclase"/>
</dbReference>
<dbReference type="EMBL" id="JAJOMB010000036">
    <property type="protein sequence ID" value="MCD5316891.1"/>
    <property type="molecule type" value="Genomic_DNA"/>
</dbReference>
<evidence type="ECO:0000313" key="1">
    <source>
        <dbReference type="EMBL" id="MCD5316891.1"/>
    </source>
</evidence>
<gene>
    <name evidence="1" type="ORF">LR394_38945</name>
</gene>
<evidence type="ECO:0000313" key="2">
    <source>
        <dbReference type="Proteomes" id="UP001138997"/>
    </source>
</evidence>
<organism evidence="1 2">
    <name type="scientific">Kineosporia babensis</name>
    <dbReference type="NCBI Taxonomy" id="499548"/>
    <lineage>
        <taxon>Bacteria</taxon>
        <taxon>Bacillati</taxon>
        <taxon>Actinomycetota</taxon>
        <taxon>Actinomycetes</taxon>
        <taxon>Kineosporiales</taxon>
        <taxon>Kineosporiaceae</taxon>
        <taxon>Kineosporia</taxon>
    </lineage>
</organism>
<dbReference type="RefSeq" id="WP_231449743.1">
    <property type="nucleotide sequence ID" value="NZ_JAJOMB010000036.1"/>
</dbReference>
<dbReference type="Proteomes" id="UP001138997">
    <property type="component" value="Unassembled WGS sequence"/>
</dbReference>
<dbReference type="AlphaFoldDB" id="A0A9X1NNB5"/>
<dbReference type="Gene3D" id="3.30.70.270">
    <property type="match status" value="1"/>
</dbReference>
<name>A0A9X1NNB5_9ACTN</name>
<reference evidence="1" key="1">
    <citation type="submission" date="2021-11" db="EMBL/GenBank/DDBJ databases">
        <title>Streptomyces corallinus and Kineosporia corallina sp. nov., two new coral-derived marine actinobacteria.</title>
        <authorList>
            <person name="Buangrab K."/>
            <person name="Sutthacheep M."/>
            <person name="Yeemin T."/>
            <person name="Harunari E."/>
            <person name="Igarashi Y."/>
            <person name="Sripreechasak P."/>
            <person name="Kanchanasin P."/>
            <person name="Tanasupawat S."/>
            <person name="Phongsopitanun W."/>
        </authorList>
    </citation>
    <scope>NUCLEOTIDE SEQUENCE</scope>
    <source>
        <strain evidence="1">JCM 31032</strain>
    </source>
</reference>
<comment type="caution">
    <text evidence="1">The sequence shown here is derived from an EMBL/GenBank/DDBJ whole genome shotgun (WGS) entry which is preliminary data.</text>
</comment>
<proteinExistence type="predicted"/>
<protein>
    <submittedName>
        <fullName evidence="1">GGDEF domain-containing protein</fullName>
    </submittedName>
</protein>
<accession>A0A9X1NNB5</accession>
<sequence length="441" mass="48984">MINVDAADSVHVLREYSGAAGEQFLEGTCGLEYHRAVLLYDESAAHRGEPINNTALELLPESFMTPGGGWPVRGTIAIVGLRDKQGHWTGVPSRVIAELVQANTFWVEARLSAGEPYVWVGPCYADHASAWRDRDRWRQEPRRRGMLDANARVVADFWPTPPQPLELHARHQAQTLDRWCGEESTTGPDRAQAPAHSWHHSRAAWALQALRRSWLFEKVAALGSPLGRVFQRQWMSQDEKNQGTDPLTGLANRWLLERELAGQRSGRPPVMVGLLSLEMVIPWKFWWSVQRRTRYVMGADDRDRELAKLAGPLRQAMRRHGLVARLKNLSGGEAALVWHSLPGLAPGTPITPAAAQREAQRILALISEQPGYGSDDTPYGTGHLGIAITQACTPWQGSRFLRMADRAAGVARSQAEEGQEPLYVVTATNVAEPEHQRDATG</sequence>
<keyword evidence="2" id="KW-1185">Reference proteome</keyword>